<organism evidence="2 3">
    <name type="scientific">Nonomuraea deserti</name>
    <dbReference type="NCBI Taxonomy" id="1848322"/>
    <lineage>
        <taxon>Bacteria</taxon>
        <taxon>Bacillati</taxon>
        <taxon>Actinomycetota</taxon>
        <taxon>Actinomycetes</taxon>
        <taxon>Streptosporangiales</taxon>
        <taxon>Streptosporangiaceae</taxon>
        <taxon>Nonomuraea</taxon>
    </lineage>
</organism>
<evidence type="ECO:0000313" key="3">
    <source>
        <dbReference type="Proteomes" id="UP000295258"/>
    </source>
</evidence>
<dbReference type="InterPro" id="IPR039422">
    <property type="entry name" value="MarR/SlyA-like"/>
</dbReference>
<dbReference type="SUPFAM" id="SSF46785">
    <property type="entry name" value="Winged helix' DNA-binding domain"/>
    <property type="match status" value="1"/>
</dbReference>
<evidence type="ECO:0000313" key="2">
    <source>
        <dbReference type="EMBL" id="TDD00521.1"/>
    </source>
</evidence>
<dbReference type="RefSeq" id="WP_132598426.1">
    <property type="nucleotide sequence ID" value="NZ_SMKO01000092.1"/>
</dbReference>
<dbReference type="Proteomes" id="UP000295258">
    <property type="component" value="Unassembled WGS sequence"/>
</dbReference>
<dbReference type="GO" id="GO:0003700">
    <property type="term" value="F:DNA-binding transcription factor activity"/>
    <property type="evidence" value="ECO:0007669"/>
    <property type="project" value="InterPro"/>
</dbReference>
<accession>A0A4R4V767</accession>
<dbReference type="Pfam" id="PF01047">
    <property type="entry name" value="MarR"/>
    <property type="match status" value="1"/>
</dbReference>
<dbReference type="InterPro" id="IPR036390">
    <property type="entry name" value="WH_DNA-bd_sf"/>
</dbReference>
<dbReference type="SMART" id="SM00347">
    <property type="entry name" value="HTH_MARR"/>
    <property type="match status" value="1"/>
</dbReference>
<keyword evidence="3" id="KW-1185">Reference proteome</keyword>
<comment type="caution">
    <text evidence="2">The sequence shown here is derived from an EMBL/GenBank/DDBJ whole genome shotgun (WGS) entry which is preliminary data.</text>
</comment>
<feature type="domain" description="HTH marR-type" evidence="1">
    <location>
        <begin position="3"/>
        <end position="137"/>
    </location>
</feature>
<dbReference type="GO" id="GO:0006950">
    <property type="term" value="P:response to stress"/>
    <property type="evidence" value="ECO:0007669"/>
    <property type="project" value="TreeGrafter"/>
</dbReference>
<dbReference type="PROSITE" id="PS50995">
    <property type="entry name" value="HTH_MARR_2"/>
    <property type="match status" value="1"/>
</dbReference>
<dbReference type="EMBL" id="SMKO01000092">
    <property type="protein sequence ID" value="TDD00521.1"/>
    <property type="molecule type" value="Genomic_DNA"/>
</dbReference>
<dbReference type="PRINTS" id="PR00598">
    <property type="entry name" value="HTHMARR"/>
</dbReference>
<dbReference type="InterPro" id="IPR000835">
    <property type="entry name" value="HTH_MarR-typ"/>
</dbReference>
<sequence>MRPAEEFRYLVLAAQREGNRLLGQALKPLGITTSQAEVISILRERQPLTLTGLGELLVCESGSSPSRLVDRLVAAGLIHRTPAEHDRRHIDLRLTDRGEQLAAEIIQIEEQLYQMIDALAEGSGLDQINTFLRAFVRDYPAGQALIRRNTTAPQPSKVPPP</sequence>
<dbReference type="AlphaFoldDB" id="A0A4R4V767"/>
<dbReference type="InterPro" id="IPR036388">
    <property type="entry name" value="WH-like_DNA-bd_sf"/>
</dbReference>
<dbReference type="Gene3D" id="1.10.10.10">
    <property type="entry name" value="Winged helix-like DNA-binding domain superfamily/Winged helix DNA-binding domain"/>
    <property type="match status" value="1"/>
</dbReference>
<evidence type="ECO:0000259" key="1">
    <source>
        <dbReference type="PROSITE" id="PS50995"/>
    </source>
</evidence>
<protein>
    <submittedName>
        <fullName evidence="2">MarR family transcriptional regulator</fullName>
    </submittedName>
</protein>
<proteinExistence type="predicted"/>
<name>A0A4R4V767_9ACTN</name>
<dbReference type="PANTHER" id="PTHR33164">
    <property type="entry name" value="TRANSCRIPTIONAL REGULATOR, MARR FAMILY"/>
    <property type="match status" value="1"/>
</dbReference>
<dbReference type="PANTHER" id="PTHR33164:SF43">
    <property type="entry name" value="HTH-TYPE TRANSCRIPTIONAL REPRESSOR YETL"/>
    <property type="match status" value="1"/>
</dbReference>
<gene>
    <name evidence="2" type="ORF">E1292_28600</name>
</gene>
<reference evidence="2 3" key="1">
    <citation type="submission" date="2019-03" db="EMBL/GenBank/DDBJ databases">
        <title>Draft genome sequences of novel Actinobacteria.</title>
        <authorList>
            <person name="Sahin N."/>
            <person name="Ay H."/>
            <person name="Saygin H."/>
        </authorList>
    </citation>
    <scope>NUCLEOTIDE SEQUENCE [LARGE SCALE GENOMIC DNA]</scope>
    <source>
        <strain evidence="2 3">KC310</strain>
    </source>
</reference>